<keyword evidence="2" id="KW-1185">Reference proteome</keyword>
<evidence type="ECO:0000313" key="2">
    <source>
        <dbReference type="Proteomes" id="UP000065641"/>
    </source>
</evidence>
<protein>
    <recommendedName>
        <fullName evidence="3">Lipoprotein</fullName>
    </recommendedName>
</protein>
<dbReference type="AlphaFoldDB" id="A0A0S2KAQ0"/>
<dbReference type="Proteomes" id="UP000065641">
    <property type="component" value="Chromosome"/>
</dbReference>
<dbReference type="Gene3D" id="2.40.50.870">
    <property type="entry name" value="Protein of unknown function (DUF3299)"/>
    <property type="match status" value="1"/>
</dbReference>
<organism evidence="1 2">
    <name type="scientific">Pseudohongiella spirulinae</name>
    <dbReference type="NCBI Taxonomy" id="1249552"/>
    <lineage>
        <taxon>Bacteria</taxon>
        <taxon>Pseudomonadati</taxon>
        <taxon>Pseudomonadota</taxon>
        <taxon>Gammaproteobacteria</taxon>
        <taxon>Pseudomonadales</taxon>
        <taxon>Pseudohongiellaceae</taxon>
        <taxon>Pseudohongiella</taxon>
    </lineage>
</organism>
<evidence type="ECO:0000313" key="1">
    <source>
        <dbReference type="EMBL" id="ALO45399.1"/>
    </source>
</evidence>
<dbReference type="InterPro" id="IPR021727">
    <property type="entry name" value="DUF3299"/>
</dbReference>
<dbReference type="RefSeq" id="WP_058020943.1">
    <property type="nucleotide sequence ID" value="NZ_CP013189.1"/>
</dbReference>
<proteinExistence type="predicted"/>
<dbReference type="KEGG" id="pspi:PS2015_721"/>
<gene>
    <name evidence="1" type="ORF">PS2015_721</name>
</gene>
<dbReference type="Pfam" id="PF11736">
    <property type="entry name" value="DUF3299"/>
    <property type="match status" value="1"/>
</dbReference>
<evidence type="ECO:0008006" key="3">
    <source>
        <dbReference type="Google" id="ProtNLM"/>
    </source>
</evidence>
<name>A0A0S2KAQ0_9GAMM</name>
<dbReference type="STRING" id="1249552.PS2015_721"/>
<dbReference type="EMBL" id="CP013189">
    <property type="protein sequence ID" value="ALO45399.1"/>
    <property type="molecule type" value="Genomic_DNA"/>
</dbReference>
<accession>A0A0S2KAQ0</accession>
<reference evidence="1 2" key="1">
    <citation type="submission" date="2015-11" db="EMBL/GenBank/DDBJ databases">
        <authorList>
            <person name="Zhang Y."/>
            <person name="Guo Z."/>
        </authorList>
    </citation>
    <scope>NUCLEOTIDE SEQUENCE [LARGE SCALE GENOMIC DNA]</scope>
    <source>
        <strain evidence="1 2">KCTC 32221</strain>
    </source>
</reference>
<dbReference type="OrthoDB" id="9784998at2"/>
<sequence length="205" mass="22722">MLKRLFVLAALIVCAAGFLVLVPDGSPAPIPAQVADQAETFREVDWVELIPEADLQALMSPPDWLLEITDGSEEDDLSLLSPEDFADEQEARFFRALESSVIVPEMDNVRIRIPGFIVPLVFDEQQHVVEFFLVPYFGACLHLPPPPPNQIIFVAYEPGVAVESIYEPFWVEGLLTTSLISNDVADAAYQLDASAVSAYWEADTR</sequence>